<dbReference type="VEuPathDB" id="TriTrypDB:ECC02_004058"/>
<evidence type="ECO:0000313" key="2">
    <source>
        <dbReference type="Proteomes" id="UP000246121"/>
    </source>
</evidence>
<organism evidence="1 2">
    <name type="scientific">Trypanosoma cruzi</name>
    <dbReference type="NCBI Taxonomy" id="5693"/>
    <lineage>
        <taxon>Eukaryota</taxon>
        <taxon>Discoba</taxon>
        <taxon>Euglenozoa</taxon>
        <taxon>Kinetoplastea</taxon>
        <taxon>Metakinetoplastina</taxon>
        <taxon>Trypanosomatida</taxon>
        <taxon>Trypanosomatidae</taxon>
        <taxon>Trypanosoma</taxon>
        <taxon>Schizotrypanum</taxon>
    </lineage>
</organism>
<dbReference type="VEuPathDB" id="TriTrypDB:TcCL_ESM05394"/>
<dbReference type="VEuPathDB" id="TriTrypDB:TcG_05754"/>
<dbReference type="VEuPathDB" id="TriTrypDB:TCSYLVIO_004032"/>
<comment type="caution">
    <text evidence="1">The sequence shown here is derived from an EMBL/GenBank/DDBJ whole genome shotgun (WGS) entry which is preliminary data.</text>
</comment>
<dbReference type="VEuPathDB" id="TriTrypDB:TcYC6_0051020"/>
<dbReference type="AlphaFoldDB" id="A0A2V2VSI5"/>
<sequence>MLRMCEAYQVSITLPQPPELFDSFLRVLEEHHLVTSFLVEAISDWREPLSRPFPFVVSGENYLYRIMDDCSLLDASLLGSLIGLRLTEYPLGSRNDRVAESKRKRGVFVRGVGGLMCVEGEETPVVMQGWPSLWRRKKVQRWIHEIDATSKRRCPLGRKFKCSPADLQRGEAVIKGEGILQRNLMDELSMKAEQGLFVTLLATPDIVRGASDGLPLLEGCSALWCERAVGGKFIHRHCSDNNNNNKDNDNK</sequence>
<gene>
    <name evidence="1" type="ORF">C4B63_9g452</name>
</gene>
<dbReference type="VEuPathDB" id="TriTrypDB:C3747_135g36"/>
<proteinExistence type="predicted"/>
<dbReference type="VEuPathDB" id="TriTrypDB:Tc_MARK_3421"/>
<dbReference type="VEuPathDB" id="TriTrypDB:BCY84_18181"/>
<dbReference type="Proteomes" id="UP000246121">
    <property type="component" value="Unassembled WGS sequence"/>
</dbReference>
<dbReference type="VEuPathDB" id="TriTrypDB:TcCLB.511545.150"/>
<dbReference type="EMBL" id="PRFA01000009">
    <property type="protein sequence ID" value="PWU99355.1"/>
    <property type="molecule type" value="Genomic_DNA"/>
</dbReference>
<evidence type="ECO:0000313" key="1">
    <source>
        <dbReference type="EMBL" id="PWU99355.1"/>
    </source>
</evidence>
<dbReference type="VEuPathDB" id="TriTrypDB:TcBrA4_0102210"/>
<dbReference type="VEuPathDB" id="TriTrypDB:C4B63_9g452"/>
<reference evidence="1 2" key="1">
    <citation type="journal article" date="2018" name="Microb. Genom.">
        <title>Expanding an expanded genome: long-read sequencing of Trypanosoma cruzi.</title>
        <authorList>
            <person name="Berna L."/>
            <person name="Rodriguez M."/>
            <person name="Chiribao M.L."/>
            <person name="Parodi-Talice A."/>
            <person name="Pita S."/>
            <person name="Rijo G."/>
            <person name="Alvarez-Valin F."/>
            <person name="Robello C."/>
        </authorList>
    </citation>
    <scope>NUCLEOTIDE SEQUENCE [LARGE SCALE GENOMIC DNA]</scope>
    <source>
        <strain evidence="1 2">Dm28c</strain>
    </source>
</reference>
<protein>
    <submittedName>
        <fullName evidence="1">Uncharacterized protein</fullName>
    </submittedName>
</protein>
<name>A0A2V2VSI5_TRYCR</name>
<accession>A0A2V2VSI5</accession>